<evidence type="ECO:0000256" key="1">
    <source>
        <dbReference type="SAM" id="MobiDB-lite"/>
    </source>
</evidence>
<name>A0A538TA58_UNCEI</name>
<feature type="transmembrane region" description="Helical" evidence="2">
    <location>
        <begin position="101"/>
        <end position="120"/>
    </location>
</feature>
<reference evidence="5 6" key="1">
    <citation type="journal article" date="2019" name="Nat. Microbiol.">
        <title>Mediterranean grassland soil C-N compound turnover is dependent on rainfall and depth, and is mediated by genomically divergent microorganisms.</title>
        <authorList>
            <person name="Diamond S."/>
            <person name="Andeer P.F."/>
            <person name="Li Z."/>
            <person name="Crits-Christoph A."/>
            <person name="Burstein D."/>
            <person name="Anantharaman K."/>
            <person name="Lane K.R."/>
            <person name="Thomas B.C."/>
            <person name="Pan C."/>
            <person name="Northen T.R."/>
            <person name="Banfield J.F."/>
        </authorList>
    </citation>
    <scope>NUCLEOTIDE SEQUENCE [LARGE SCALE GENOMIC DNA]</scope>
    <source>
        <strain evidence="3">WS_1</strain>
        <strain evidence="4">WS_5</strain>
    </source>
</reference>
<evidence type="ECO:0000313" key="5">
    <source>
        <dbReference type="Proteomes" id="UP000316292"/>
    </source>
</evidence>
<proteinExistence type="predicted"/>
<dbReference type="EMBL" id="VBOV01000076">
    <property type="protein sequence ID" value="TMQ60522.1"/>
    <property type="molecule type" value="Genomic_DNA"/>
</dbReference>
<protein>
    <submittedName>
        <fullName evidence="4">Fatty acid hydroxylase</fullName>
    </submittedName>
</protein>
<gene>
    <name evidence="3" type="ORF">E6K71_10520</name>
    <name evidence="4" type="ORF">E6K75_02760</name>
</gene>
<keyword evidence="2" id="KW-0812">Transmembrane</keyword>
<feature type="transmembrane region" description="Helical" evidence="2">
    <location>
        <begin position="6"/>
        <end position="26"/>
    </location>
</feature>
<accession>A0A538TA58</accession>
<evidence type="ECO:0000313" key="3">
    <source>
        <dbReference type="EMBL" id="TMQ47238.1"/>
    </source>
</evidence>
<evidence type="ECO:0000313" key="4">
    <source>
        <dbReference type="EMBL" id="TMQ60522.1"/>
    </source>
</evidence>
<sequence length="205" mass="23936">MIAIPIAIVTGFLISVIQSSFFEWAFHRYWLHRPWLPKDCFTTHTLIHHQLCKFDDTFHVVEEEQEEALHFQWWGAPILIAINVVPWALLAWGLAALELGLPYAAFLIAFGTTITAYYAGYEGLHYFMHKPRLDFIERSRWFQFLKRHHQIHHFHMNRNLNVLLPLADLLLGTLVTEMPEARVTPASARDVARRHSRFGQRAGKP</sequence>
<feature type="compositionally biased region" description="Basic residues" evidence="1">
    <location>
        <begin position="192"/>
        <end position="205"/>
    </location>
</feature>
<dbReference type="Proteomes" id="UP000316292">
    <property type="component" value="Unassembled WGS sequence"/>
</dbReference>
<organism evidence="4 6">
    <name type="scientific">Eiseniibacteriota bacterium</name>
    <dbReference type="NCBI Taxonomy" id="2212470"/>
    <lineage>
        <taxon>Bacteria</taxon>
        <taxon>Candidatus Eiseniibacteriota</taxon>
    </lineage>
</organism>
<evidence type="ECO:0000313" key="6">
    <source>
        <dbReference type="Proteomes" id="UP000320913"/>
    </source>
</evidence>
<feature type="transmembrane region" description="Helical" evidence="2">
    <location>
        <begin position="73"/>
        <end position="95"/>
    </location>
</feature>
<dbReference type="Proteomes" id="UP000320913">
    <property type="component" value="Unassembled WGS sequence"/>
</dbReference>
<keyword evidence="2" id="KW-0472">Membrane</keyword>
<feature type="region of interest" description="Disordered" evidence="1">
    <location>
        <begin position="186"/>
        <end position="205"/>
    </location>
</feature>
<keyword evidence="2" id="KW-1133">Transmembrane helix</keyword>
<dbReference type="EMBL" id="VBOR01000120">
    <property type="protein sequence ID" value="TMQ47238.1"/>
    <property type="molecule type" value="Genomic_DNA"/>
</dbReference>
<dbReference type="AlphaFoldDB" id="A0A538TA58"/>
<comment type="caution">
    <text evidence="4">The sequence shown here is derived from an EMBL/GenBank/DDBJ whole genome shotgun (WGS) entry which is preliminary data.</text>
</comment>
<evidence type="ECO:0000256" key="2">
    <source>
        <dbReference type="SAM" id="Phobius"/>
    </source>
</evidence>